<feature type="compositionally biased region" description="Basic and acidic residues" evidence="1">
    <location>
        <begin position="34"/>
        <end position="46"/>
    </location>
</feature>
<dbReference type="EMBL" id="CAKXAJ010009914">
    <property type="protein sequence ID" value="CAH2211324.1"/>
    <property type="molecule type" value="Genomic_DNA"/>
</dbReference>
<evidence type="ECO:0000313" key="2">
    <source>
        <dbReference type="EMBL" id="CAH2211324.1"/>
    </source>
</evidence>
<dbReference type="AlphaFoldDB" id="A0A8S4QI97"/>
<gene>
    <name evidence="2" type="primary">jg26268</name>
    <name evidence="2" type="ORF">PAEG_LOCUS3154</name>
</gene>
<organism evidence="2 3">
    <name type="scientific">Pararge aegeria aegeria</name>
    <dbReference type="NCBI Taxonomy" id="348720"/>
    <lineage>
        <taxon>Eukaryota</taxon>
        <taxon>Metazoa</taxon>
        <taxon>Ecdysozoa</taxon>
        <taxon>Arthropoda</taxon>
        <taxon>Hexapoda</taxon>
        <taxon>Insecta</taxon>
        <taxon>Pterygota</taxon>
        <taxon>Neoptera</taxon>
        <taxon>Endopterygota</taxon>
        <taxon>Lepidoptera</taxon>
        <taxon>Glossata</taxon>
        <taxon>Ditrysia</taxon>
        <taxon>Papilionoidea</taxon>
        <taxon>Nymphalidae</taxon>
        <taxon>Satyrinae</taxon>
        <taxon>Satyrini</taxon>
        <taxon>Parargina</taxon>
        <taxon>Pararge</taxon>
    </lineage>
</organism>
<proteinExistence type="predicted"/>
<name>A0A8S4QI97_9NEOP</name>
<dbReference type="Proteomes" id="UP000838756">
    <property type="component" value="Unassembled WGS sequence"/>
</dbReference>
<evidence type="ECO:0000313" key="3">
    <source>
        <dbReference type="Proteomes" id="UP000838756"/>
    </source>
</evidence>
<feature type="compositionally biased region" description="Polar residues" evidence="1">
    <location>
        <begin position="63"/>
        <end position="82"/>
    </location>
</feature>
<evidence type="ECO:0000256" key="1">
    <source>
        <dbReference type="SAM" id="MobiDB-lite"/>
    </source>
</evidence>
<comment type="caution">
    <text evidence="2">The sequence shown here is derived from an EMBL/GenBank/DDBJ whole genome shotgun (WGS) entry which is preliminary data.</text>
</comment>
<keyword evidence="3" id="KW-1185">Reference proteome</keyword>
<protein>
    <submittedName>
        <fullName evidence="2">Jg26268 protein</fullName>
    </submittedName>
</protein>
<sequence length="82" mass="8839">MRPHLAGAGRSGARAGASSKRRIGYWQPPAATRRSREPPPVFDRRALPSQSGAFKATHYPVAAQSTSAPRVDTVTSHGNREM</sequence>
<reference evidence="2" key="1">
    <citation type="submission" date="2022-03" db="EMBL/GenBank/DDBJ databases">
        <authorList>
            <person name="Lindestad O."/>
        </authorList>
    </citation>
    <scope>NUCLEOTIDE SEQUENCE</scope>
</reference>
<feature type="region of interest" description="Disordered" evidence="1">
    <location>
        <begin position="1"/>
        <end position="82"/>
    </location>
</feature>
<accession>A0A8S4QI97</accession>
<feature type="compositionally biased region" description="Low complexity" evidence="1">
    <location>
        <begin position="1"/>
        <end position="18"/>
    </location>
</feature>